<dbReference type="InterPro" id="IPR051601">
    <property type="entry name" value="Serine_prot/Carboxylest_S33"/>
</dbReference>
<dbReference type="Pfam" id="PF00561">
    <property type="entry name" value="Abhydrolase_1"/>
    <property type="match status" value="1"/>
</dbReference>
<dbReference type="EMBL" id="KL142383">
    <property type="protein sequence ID" value="KDR74350.1"/>
    <property type="molecule type" value="Genomic_DNA"/>
</dbReference>
<keyword evidence="2" id="KW-0378">Hydrolase</keyword>
<organism evidence="6 7">
    <name type="scientific">Galerina marginata (strain CBS 339.88)</name>
    <dbReference type="NCBI Taxonomy" id="685588"/>
    <lineage>
        <taxon>Eukaryota</taxon>
        <taxon>Fungi</taxon>
        <taxon>Dikarya</taxon>
        <taxon>Basidiomycota</taxon>
        <taxon>Agaricomycotina</taxon>
        <taxon>Agaricomycetes</taxon>
        <taxon>Agaricomycetidae</taxon>
        <taxon>Agaricales</taxon>
        <taxon>Agaricineae</taxon>
        <taxon>Strophariaceae</taxon>
        <taxon>Galerina</taxon>
    </lineage>
</organism>
<name>A0A067STT5_GALM3</name>
<protein>
    <recommendedName>
        <fullName evidence="8">AB hydrolase-1 domain-containing protein</fullName>
    </recommendedName>
</protein>
<evidence type="ECO:0000256" key="2">
    <source>
        <dbReference type="ARBA" id="ARBA00022801"/>
    </source>
</evidence>
<dbReference type="SUPFAM" id="SSF53474">
    <property type="entry name" value="alpha/beta-Hydrolases"/>
    <property type="match status" value="1"/>
</dbReference>
<dbReference type="InterPro" id="IPR013595">
    <property type="entry name" value="Pept_S33_TAP-like_C"/>
</dbReference>
<proteinExistence type="inferred from homology"/>
<feature type="signal peptide" evidence="3">
    <location>
        <begin position="1"/>
        <end position="28"/>
    </location>
</feature>
<evidence type="ECO:0000313" key="6">
    <source>
        <dbReference type="EMBL" id="KDR74350.1"/>
    </source>
</evidence>
<dbReference type="PANTHER" id="PTHR43248:SF25">
    <property type="entry name" value="AB HYDROLASE-1 DOMAIN-CONTAINING PROTEIN-RELATED"/>
    <property type="match status" value="1"/>
</dbReference>
<dbReference type="GO" id="GO:0016787">
    <property type="term" value="F:hydrolase activity"/>
    <property type="evidence" value="ECO:0007669"/>
    <property type="project" value="UniProtKB-KW"/>
</dbReference>
<evidence type="ECO:0000256" key="3">
    <source>
        <dbReference type="SAM" id="SignalP"/>
    </source>
</evidence>
<sequence>MPPKRSTAFIAACSLLGIFVFLRAPTDWRTAPDVQSFTGTVVDRDTIRWDQIPPSKKLVWQNCAAGRQCARLTVPLNHSNPEGDDAVIALVRVPSAFSKDPQRYRGPILINPGGPGGSGVDMVLGPTGNSLSTIVGPQFDVVGFDPRGIGRSTPRISFFKTDAERALWDFAAGAVVNNSDEGVARTWARGQVIGQLAAGTDDGYLKHMNTDQTARDMLSIVEAHGRSKLQFWGFSYGTILGATFASMFPDKIERMVIDGVADAEDYYSDRFSTSLIDTDKVLNSFFTGCFEAGPEICQFWAPSADDIQKNLTTLFESVRSRPVPVKFGSTYGILDYSKLRVTVFQSLYAPFRMFPILAQGLAELAAGDGNTLFSLFRAPPFECACDQKAPTFGIVEDASLALLCNDGEVVPSDLSSAEEHLERMMKVSQWGEVWSAIRINCAGWPKLPKARFRGPFEAKTSHPILLIGNTADPVTPLWAAKNMSRGFEGSVVLQQNSSGHCSVSAPSVCTQLYVRKYFEDGTLPPAGTVCEVVGKPFPDSVSTLSSGTTTGNDQAVFMSSMTAEERELYAAVLELTQTLMVHFPL</sequence>
<gene>
    <name evidence="6" type="ORF">GALMADRAFT_141400</name>
</gene>
<evidence type="ECO:0000313" key="7">
    <source>
        <dbReference type="Proteomes" id="UP000027222"/>
    </source>
</evidence>
<keyword evidence="7" id="KW-1185">Reference proteome</keyword>
<feature type="domain" description="AB hydrolase-1" evidence="4">
    <location>
        <begin position="107"/>
        <end position="260"/>
    </location>
</feature>
<keyword evidence="3" id="KW-0732">Signal</keyword>
<dbReference type="Gene3D" id="3.40.50.1820">
    <property type="entry name" value="alpha/beta hydrolase"/>
    <property type="match status" value="1"/>
</dbReference>
<dbReference type="Proteomes" id="UP000027222">
    <property type="component" value="Unassembled WGS sequence"/>
</dbReference>
<accession>A0A067STT5</accession>
<dbReference type="Pfam" id="PF08386">
    <property type="entry name" value="Abhydrolase_4"/>
    <property type="match status" value="1"/>
</dbReference>
<evidence type="ECO:0000256" key="1">
    <source>
        <dbReference type="ARBA" id="ARBA00010088"/>
    </source>
</evidence>
<evidence type="ECO:0000259" key="5">
    <source>
        <dbReference type="Pfam" id="PF08386"/>
    </source>
</evidence>
<dbReference type="InterPro" id="IPR029058">
    <property type="entry name" value="AB_hydrolase_fold"/>
</dbReference>
<comment type="similarity">
    <text evidence="1">Belongs to the peptidase S33 family.</text>
</comment>
<dbReference type="HOGENOM" id="CLU_013364_5_2_1"/>
<feature type="chain" id="PRO_5001649111" description="AB hydrolase-1 domain-containing protein" evidence="3">
    <location>
        <begin position="29"/>
        <end position="585"/>
    </location>
</feature>
<reference evidence="7" key="1">
    <citation type="journal article" date="2014" name="Proc. Natl. Acad. Sci. U.S.A.">
        <title>Extensive sampling of basidiomycete genomes demonstrates inadequacy of the white-rot/brown-rot paradigm for wood decay fungi.</title>
        <authorList>
            <person name="Riley R."/>
            <person name="Salamov A.A."/>
            <person name="Brown D.W."/>
            <person name="Nagy L.G."/>
            <person name="Floudas D."/>
            <person name="Held B.W."/>
            <person name="Levasseur A."/>
            <person name="Lombard V."/>
            <person name="Morin E."/>
            <person name="Otillar R."/>
            <person name="Lindquist E.A."/>
            <person name="Sun H."/>
            <person name="LaButti K.M."/>
            <person name="Schmutz J."/>
            <person name="Jabbour D."/>
            <person name="Luo H."/>
            <person name="Baker S.E."/>
            <person name="Pisabarro A.G."/>
            <person name="Walton J.D."/>
            <person name="Blanchette R.A."/>
            <person name="Henrissat B."/>
            <person name="Martin F."/>
            <person name="Cullen D."/>
            <person name="Hibbett D.S."/>
            <person name="Grigoriev I.V."/>
        </authorList>
    </citation>
    <scope>NUCLEOTIDE SEQUENCE [LARGE SCALE GENOMIC DNA]</scope>
    <source>
        <strain evidence="7">CBS 339.88</strain>
    </source>
</reference>
<dbReference type="STRING" id="685588.A0A067STT5"/>
<evidence type="ECO:0000259" key="4">
    <source>
        <dbReference type="Pfam" id="PF00561"/>
    </source>
</evidence>
<dbReference type="InterPro" id="IPR000073">
    <property type="entry name" value="AB_hydrolase_1"/>
</dbReference>
<dbReference type="PANTHER" id="PTHR43248">
    <property type="entry name" value="2-SUCCINYL-6-HYDROXY-2,4-CYCLOHEXADIENE-1-CARBOXYLATE SYNTHASE"/>
    <property type="match status" value="1"/>
</dbReference>
<dbReference type="OrthoDB" id="425534at2759"/>
<feature type="domain" description="Peptidase S33 tripeptidyl aminopeptidase-like C-terminal" evidence="5">
    <location>
        <begin position="429"/>
        <end position="530"/>
    </location>
</feature>
<evidence type="ECO:0008006" key="8">
    <source>
        <dbReference type="Google" id="ProtNLM"/>
    </source>
</evidence>
<dbReference type="AlphaFoldDB" id="A0A067STT5"/>